<keyword evidence="1" id="KW-0812">Transmembrane</keyword>
<sequence length="932" mass="105751">MNAIKETSKNFFVRNQKEIFYIILYFVLPWIIFGIGYNLMEYLLAPGDGAIAGYPLRQAISEYSFWSPYTQGGSYLAREGSAHCLYLPALLIMNIFPNVFGYNFLLLIHYSFAGIFTYLFLKELKIKQIAAFFGGLVFMFSGFLSAHLGHINMLCAAIFLPAVLLVIEKYVQHKKIIWLLAGALFFMLTITADYWAMPFYIGMVGLPYLIFRWICVGREEGQKARTIVWQIVKTFSIIYIGGLLLSAFYCLPIFQAFQYTTRGNLTFEVFASYGFPAYLFPTLLFPYIFTYSMNTFMFYGPWNNTELFGYMPIFVLIFAAVAILCLRKKNVQIWFWTILAVFAFILVLGDNTPFYKLAYQVPGYNMFRAPGRNWYEVHFALSILFAFGLNAIIGANKEKREKFFKAAIKTSVVIGVLAVATIIVLFSLRPIMSQFLGTDIVLPNFVYTLNDIAEYFVRNMNFTNPAVYIPIIIILLCIIWCIFGKKYGWTRVTSGIFAGILLINIFYYGHWVYGAPTQPPVETPVLSYLKEEGGDANQYRIYPMDDQPGVSPMGNMINKLNVINTYSTVPMRDYATLTGLSSFVADDPELLVSRVNLLSAMGVKYIVTNNSEYKEFIKSVYPSYSEGNNLVGDSDGWDILTGEFLQDSFKLESGEDNYSLMQTEIPLKKYTNYKISFLAKGITDVQMFADLFAEGYDQDAQQLDISVAQSDDFERYSFTLNSGDCPSRVMLRIGIQGLGAVEVMDVSLRELVPNETAAYEKVFEDEEGNTIYYNPQWVNRAHFATEILPVSDIEEVNTAFSPLSDIDPQTQALVEGIDQTENMGNGSVLQEDYSDADAPKFKVYIDGQKGFFVLSDTYYTGWEVYVDGVQTTIYKTNGIMRGVFVEGEGEHTIEFRFVPGSFYKGLVVTFIALGGLIAVVFLQRRKNGKKTN</sequence>
<feature type="transmembrane region" description="Helical" evidence="1">
    <location>
        <begin position="375"/>
        <end position="395"/>
    </location>
</feature>
<feature type="transmembrane region" description="Helical" evidence="1">
    <location>
        <begin position="333"/>
        <end position="355"/>
    </location>
</feature>
<evidence type="ECO:0000256" key="1">
    <source>
        <dbReference type="SAM" id="Phobius"/>
    </source>
</evidence>
<accession>A0A0M2NHG1</accession>
<proteinExistence type="predicted"/>
<name>A0A0M2NHG1_9FIRM</name>
<comment type="caution">
    <text evidence="2">The sequence shown here is derived from an EMBL/GenBank/DDBJ whole genome shotgun (WGS) entry which is preliminary data.</text>
</comment>
<reference evidence="2 3" key="1">
    <citation type="submission" date="2015-04" db="EMBL/GenBank/DDBJ databases">
        <title>Draft genome sequence of bacteremic isolate Catabacter hongkongensis type strain HKU16T.</title>
        <authorList>
            <person name="Lau S.K."/>
            <person name="Teng J.L."/>
            <person name="Huang Y."/>
            <person name="Curreem S.O."/>
            <person name="Tsui S.K."/>
            <person name="Woo P.C."/>
        </authorList>
    </citation>
    <scope>NUCLEOTIDE SEQUENCE [LARGE SCALE GENOMIC DNA]</scope>
    <source>
        <strain evidence="2 3">HKU16</strain>
    </source>
</reference>
<evidence type="ECO:0008006" key="4">
    <source>
        <dbReference type="Google" id="ProtNLM"/>
    </source>
</evidence>
<feature type="transmembrane region" description="Helical" evidence="1">
    <location>
        <begin position="176"/>
        <end position="197"/>
    </location>
</feature>
<keyword evidence="1" id="KW-1133">Transmembrane helix</keyword>
<feature type="transmembrane region" description="Helical" evidence="1">
    <location>
        <begin position="100"/>
        <end position="121"/>
    </location>
</feature>
<feature type="transmembrane region" description="Helical" evidence="1">
    <location>
        <begin position="495"/>
        <end position="513"/>
    </location>
</feature>
<dbReference type="Gene3D" id="2.60.120.260">
    <property type="entry name" value="Galactose-binding domain-like"/>
    <property type="match status" value="1"/>
</dbReference>
<gene>
    <name evidence="2" type="ORF">CHK_2464</name>
</gene>
<dbReference type="STRING" id="270498.CHK_2464"/>
<feature type="transmembrane region" description="Helical" evidence="1">
    <location>
        <begin position="269"/>
        <end position="289"/>
    </location>
</feature>
<dbReference type="Proteomes" id="UP000034076">
    <property type="component" value="Unassembled WGS sequence"/>
</dbReference>
<protein>
    <recommendedName>
        <fullName evidence="4">YfhO family protein</fullName>
    </recommendedName>
</protein>
<dbReference type="EMBL" id="LAYJ01000112">
    <property type="protein sequence ID" value="KKI50401.1"/>
    <property type="molecule type" value="Genomic_DNA"/>
</dbReference>
<feature type="transmembrane region" description="Helical" evidence="1">
    <location>
        <begin position="20"/>
        <end position="40"/>
    </location>
</feature>
<feature type="transmembrane region" description="Helical" evidence="1">
    <location>
        <begin position="150"/>
        <end position="167"/>
    </location>
</feature>
<dbReference type="OrthoDB" id="9815466at2"/>
<evidence type="ECO:0000313" key="3">
    <source>
        <dbReference type="Proteomes" id="UP000034076"/>
    </source>
</evidence>
<dbReference type="AlphaFoldDB" id="A0A0M2NHG1"/>
<evidence type="ECO:0000313" key="2">
    <source>
        <dbReference type="EMBL" id="KKI50401.1"/>
    </source>
</evidence>
<feature type="transmembrane region" description="Helical" evidence="1">
    <location>
        <begin position="465"/>
        <end position="483"/>
    </location>
</feature>
<feature type="transmembrane region" description="Helical" evidence="1">
    <location>
        <begin position="902"/>
        <end position="922"/>
    </location>
</feature>
<keyword evidence="1" id="KW-0472">Membrane</keyword>
<feature type="transmembrane region" description="Helical" evidence="1">
    <location>
        <begin position="237"/>
        <end position="257"/>
    </location>
</feature>
<organism evidence="2 3">
    <name type="scientific">Christensenella hongkongensis</name>
    <dbReference type="NCBI Taxonomy" id="270498"/>
    <lineage>
        <taxon>Bacteria</taxon>
        <taxon>Bacillati</taxon>
        <taxon>Bacillota</taxon>
        <taxon>Clostridia</taxon>
        <taxon>Christensenellales</taxon>
        <taxon>Christensenellaceae</taxon>
        <taxon>Christensenella</taxon>
    </lineage>
</organism>
<dbReference type="PANTHER" id="PTHR38454:SF1">
    <property type="entry name" value="INTEGRAL MEMBRANE PROTEIN"/>
    <property type="match status" value="1"/>
</dbReference>
<feature type="transmembrane region" description="Helical" evidence="1">
    <location>
        <begin position="309"/>
        <end position="326"/>
    </location>
</feature>
<dbReference type="InterPro" id="IPR018580">
    <property type="entry name" value="Uncharacterised_YfhO"/>
</dbReference>
<dbReference type="Pfam" id="PF09586">
    <property type="entry name" value="YfhO"/>
    <property type="match status" value="2"/>
</dbReference>
<feature type="transmembrane region" description="Helical" evidence="1">
    <location>
        <begin position="128"/>
        <end position="144"/>
    </location>
</feature>
<keyword evidence="3" id="KW-1185">Reference proteome</keyword>
<feature type="transmembrane region" description="Helical" evidence="1">
    <location>
        <begin position="407"/>
        <end position="428"/>
    </location>
</feature>
<dbReference type="RefSeq" id="WP_046444247.1">
    <property type="nucleotide sequence ID" value="NZ_LAYJ01000112.1"/>
</dbReference>
<dbReference type="PANTHER" id="PTHR38454">
    <property type="entry name" value="INTEGRAL MEMBRANE PROTEIN-RELATED"/>
    <property type="match status" value="1"/>
</dbReference>